<feature type="compositionally biased region" description="Acidic residues" evidence="1">
    <location>
        <begin position="11"/>
        <end position="37"/>
    </location>
</feature>
<organism evidence="2">
    <name type="scientific">Octopus bimaculoides</name>
    <name type="common">California two-spotted octopus</name>
    <dbReference type="NCBI Taxonomy" id="37653"/>
    <lineage>
        <taxon>Eukaryota</taxon>
        <taxon>Metazoa</taxon>
        <taxon>Spiralia</taxon>
        <taxon>Lophotrochozoa</taxon>
        <taxon>Mollusca</taxon>
        <taxon>Cephalopoda</taxon>
        <taxon>Coleoidea</taxon>
        <taxon>Octopodiformes</taxon>
        <taxon>Octopoda</taxon>
        <taxon>Incirrata</taxon>
        <taxon>Octopodidae</taxon>
        <taxon>Octopus</taxon>
    </lineage>
</organism>
<dbReference type="EMBL" id="KQ415942">
    <property type="protein sequence ID" value="KOF99532.1"/>
    <property type="molecule type" value="Genomic_DNA"/>
</dbReference>
<evidence type="ECO:0000256" key="1">
    <source>
        <dbReference type="SAM" id="MobiDB-lite"/>
    </source>
</evidence>
<accession>A0A0L8IDI3</accession>
<gene>
    <name evidence="2" type="ORF">OCBIM_22015342mg</name>
</gene>
<reference evidence="2" key="1">
    <citation type="submission" date="2015-07" db="EMBL/GenBank/DDBJ databases">
        <title>MeaNS - Measles Nucleotide Surveillance Program.</title>
        <authorList>
            <person name="Tran T."/>
            <person name="Druce J."/>
        </authorList>
    </citation>
    <scope>NUCLEOTIDE SEQUENCE</scope>
    <source>
        <strain evidence="2">UCB-OBI-ISO-001</strain>
        <tissue evidence="2">Gonad</tissue>
    </source>
</reference>
<sequence length="66" mass="7341">PRANQSRVSGFDDDDDDGGGGGGDDSDGDDDDDEDVPCWDLSTECKRIQGKNITRHWPKFLLMKLR</sequence>
<evidence type="ECO:0000313" key="2">
    <source>
        <dbReference type="EMBL" id="KOF99532.1"/>
    </source>
</evidence>
<proteinExistence type="predicted"/>
<protein>
    <submittedName>
        <fullName evidence="2">Uncharacterized protein</fullName>
    </submittedName>
</protein>
<dbReference type="AlphaFoldDB" id="A0A0L8IDI3"/>
<feature type="region of interest" description="Disordered" evidence="1">
    <location>
        <begin position="1"/>
        <end position="37"/>
    </location>
</feature>
<feature type="non-terminal residue" evidence="2">
    <location>
        <position position="1"/>
    </location>
</feature>
<name>A0A0L8IDI3_OCTBM</name>